<gene>
    <name evidence="3" type="ORF">EJ04DRAFT_145078</name>
</gene>
<dbReference type="Gene3D" id="3.40.50.1820">
    <property type="entry name" value="alpha/beta hydrolase"/>
    <property type="match status" value="1"/>
</dbReference>
<protein>
    <submittedName>
        <fullName evidence="3">CocE/NonD hydrolase</fullName>
    </submittedName>
</protein>
<dbReference type="Gene3D" id="1.10.3020.10">
    <property type="entry name" value="alpha-amino acid ester hydrolase ( Helical cap domain)"/>
    <property type="match status" value="1"/>
</dbReference>
<dbReference type="InterPro" id="IPR008979">
    <property type="entry name" value="Galactose-bd-like_sf"/>
</dbReference>
<accession>A0A9P4UUI8</accession>
<evidence type="ECO:0000313" key="4">
    <source>
        <dbReference type="Proteomes" id="UP000799444"/>
    </source>
</evidence>
<evidence type="ECO:0000313" key="3">
    <source>
        <dbReference type="EMBL" id="KAF2727214.1"/>
    </source>
</evidence>
<dbReference type="InterPro" id="IPR000383">
    <property type="entry name" value="Xaa-Pro-like_dom"/>
</dbReference>
<sequence length="548" mass="61565">MAQPRGFVGAACDSIISRVWGLPPESSSYTICEVRIPIGDQGSRIQLAATLWQPILARNEQLAGTLLSRCPYGLGFGIPQLLCRVLAARRYQVLFVGCRGTFQSEGEFDPFRTEVEDGKACVEWMRKQDWYTGSFATVGCSYLGFTQWALLRDPPKDMVTAVISIGPHDFSRVSWGTGALNLDIVRWAYNIAHQEESFWQVMYRNLTVDRTLKPVLDGFPLHKSVEDHFDGKAPWLNELMHRPNLSDPYYEATQLGQALDRVDIPILLSTGWYDLFLEQTMEQYYRLKERDVEVALTVGSWTHAGTALSPVPNRQMLGWLDEHMLGETKEKREHPLQYYVTGAEEWRYAATFPARTTAQSLYFDAGNKLSKTKPSLQSETSTFTFNPRDPTPLMGGNILMNGGCVEDTALAARSDTVVFTTEPLEEDVEFVGQPSVEIFHTTDNPHADLFVRISEVDNKGKSKNICDGFQRLDLARSEELVKLKLHHRAHRFVKGATIRLLIAGGSHPHLAKNPGMEEANATAEIVKSVKHTVQFGNSKLSRIILPVL</sequence>
<dbReference type="SMART" id="SM00939">
    <property type="entry name" value="PepX_C"/>
    <property type="match status" value="1"/>
</dbReference>
<feature type="domain" description="Xaa-Pro dipeptidyl-peptidase C-terminal" evidence="2">
    <location>
        <begin position="317"/>
        <end position="544"/>
    </location>
</feature>
<dbReference type="OrthoDB" id="416441at2759"/>
<dbReference type="SUPFAM" id="SSF49785">
    <property type="entry name" value="Galactose-binding domain-like"/>
    <property type="match status" value="1"/>
</dbReference>
<proteinExistence type="predicted"/>
<evidence type="ECO:0000259" key="2">
    <source>
        <dbReference type="SMART" id="SM00939"/>
    </source>
</evidence>
<keyword evidence="4" id="KW-1185">Reference proteome</keyword>
<evidence type="ECO:0000256" key="1">
    <source>
        <dbReference type="ARBA" id="ARBA00022801"/>
    </source>
</evidence>
<keyword evidence="1 3" id="KW-0378">Hydrolase</keyword>
<organism evidence="3 4">
    <name type="scientific">Polyplosphaeria fusca</name>
    <dbReference type="NCBI Taxonomy" id="682080"/>
    <lineage>
        <taxon>Eukaryota</taxon>
        <taxon>Fungi</taxon>
        <taxon>Dikarya</taxon>
        <taxon>Ascomycota</taxon>
        <taxon>Pezizomycotina</taxon>
        <taxon>Dothideomycetes</taxon>
        <taxon>Pleosporomycetidae</taxon>
        <taxon>Pleosporales</taxon>
        <taxon>Tetraplosphaeriaceae</taxon>
        <taxon>Polyplosphaeria</taxon>
    </lineage>
</organism>
<dbReference type="InterPro" id="IPR005674">
    <property type="entry name" value="CocE/Ser_esterase"/>
</dbReference>
<dbReference type="Gene3D" id="2.60.120.260">
    <property type="entry name" value="Galactose-binding domain-like"/>
    <property type="match status" value="1"/>
</dbReference>
<dbReference type="EMBL" id="ML996346">
    <property type="protein sequence ID" value="KAF2727214.1"/>
    <property type="molecule type" value="Genomic_DNA"/>
</dbReference>
<dbReference type="Proteomes" id="UP000799444">
    <property type="component" value="Unassembled WGS sequence"/>
</dbReference>
<dbReference type="Pfam" id="PF02129">
    <property type="entry name" value="Peptidase_S15"/>
    <property type="match status" value="1"/>
</dbReference>
<name>A0A9P4UUI8_9PLEO</name>
<dbReference type="NCBIfam" id="TIGR00976">
    <property type="entry name" value="CocE_NonD"/>
    <property type="match status" value="1"/>
</dbReference>
<dbReference type="Pfam" id="PF08530">
    <property type="entry name" value="PepX_C"/>
    <property type="match status" value="1"/>
</dbReference>
<dbReference type="GO" id="GO:0008239">
    <property type="term" value="F:dipeptidyl-peptidase activity"/>
    <property type="evidence" value="ECO:0007669"/>
    <property type="project" value="InterPro"/>
</dbReference>
<dbReference type="InterPro" id="IPR029058">
    <property type="entry name" value="AB_hydrolase_fold"/>
</dbReference>
<dbReference type="AlphaFoldDB" id="A0A9P4UUI8"/>
<dbReference type="InterPro" id="IPR013736">
    <property type="entry name" value="Xaa-Pro_dipept_C"/>
</dbReference>
<comment type="caution">
    <text evidence="3">The sequence shown here is derived from an EMBL/GenBank/DDBJ whole genome shotgun (WGS) entry which is preliminary data.</text>
</comment>
<reference evidence="3" key="1">
    <citation type="journal article" date="2020" name="Stud. Mycol.">
        <title>101 Dothideomycetes genomes: a test case for predicting lifestyles and emergence of pathogens.</title>
        <authorList>
            <person name="Haridas S."/>
            <person name="Albert R."/>
            <person name="Binder M."/>
            <person name="Bloem J."/>
            <person name="Labutti K."/>
            <person name="Salamov A."/>
            <person name="Andreopoulos B."/>
            <person name="Baker S."/>
            <person name="Barry K."/>
            <person name="Bills G."/>
            <person name="Bluhm B."/>
            <person name="Cannon C."/>
            <person name="Castanera R."/>
            <person name="Culley D."/>
            <person name="Daum C."/>
            <person name="Ezra D."/>
            <person name="Gonzalez J."/>
            <person name="Henrissat B."/>
            <person name="Kuo A."/>
            <person name="Liang C."/>
            <person name="Lipzen A."/>
            <person name="Lutzoni F."/>
            <person name="Magnuson J."/>
            <person name="Mondo S."/>
            <person name="Nolan M."/>
            <person name="Ohm R."/>
            <person name="Pangilinan J."/>
            <person name="Park H.-J."/>
            <person name="Ramirez L."/>
            <person name="Alfaro M."/>
            <person name="Sun H."/>
            <person name="Tritt A."/>
            <person name="Yoshinaga Y."/>
            <person name="Zwiers L.-H."/>
            <person name="Turgeon B."/>
            <person name="Goodwin S."/>
            <person name="Spatafora J."/>
            <person name="Crous P."/>
            <person name="Grigoriev I."/>
        </authorList>
    </citation>
    <scope>NUCLEOTIDE SEQUENCE</scope>
    <source>
        <strain evidence="3">CBS 125425</strain>
    </source>
</reference>
<dbReference type="SUPFAM" id="SSF53474">
    <property type="entry name" value="alpha/beta-Hydrolases"/>
    <property type="match status" value="1"/>
</dbReference>